<evidence type="ECO:0000256" key="1">
    <source>
        <dbReference type="SAM" id="SignalP"/>
    </source>
</evidence>
<sequence>MKKAAAIISAAILSAMCLFGCGAKEIDLTEASNSILTGTTFAEELQPTSENIALKRLGVDASSVESCVAYASTNAVVDEFAVIKATDTAAVETAIRNHIASQIEIYQSYAPDEVAKLNSAVVAVSGDYVIYVVSSDSASAQSVVDSIIK</sequence>
<dbReference type="Pfam" id="PF14270">
    <property type="entry name" value="DUF4358"/>
    <property type="match status" value="1"/>
</dbReference>
<keyword evidence="1" id="KW-0732">Signal</keyword>
<gene>
    <name evidence="2" type="ORF">IAA60_07145</name>
</gene>
<evidence type="ECO:0000313" key="2">
    <source>
        <dbReference type="EMBL" id="HIT85662.1"/>
    </source>
</evidence>
<protein>
    <submittedName>
        <fullName evidence="2">DUF4358 domain-containing protein</fullName>
    </submittedName>
</protein>
<dbReference type="EMBL" id="DVLU01000070">
    <property type="protein sequence ID" value="HIT85662.1"/>
    <property type="molecule type" value="Genomic_DNA"/>
</dbReference>
<proteinExistence type="predicted"/>
<dbReference type="AlphaFoldDB" id="A0A9D1H4Q7"/>
<comment type="caution">
    <text evidence="2">The sequence shown here is derived from an EMBL/GenBank/DDBJ whole genome shotgun (WGS) entry which is preliminary data.</text>
</comment>
<organism evidence="2 3">
    <name type="scientific">Candidatus Ornithomonoglobus intestinigallinarum</name>
    <dbReference type="NCBI Taxonomy" id="2840894"/>
    <lineage>
        <taxon>Bacteria</taxon>
        <taxon>Bacillati</taxon>
        <taxon>Bacillota</taxon>
        <taxon>Clostridia</taxon>
        <taxon>Candidatus Ornithomonoglobus</taxon>
    </lineage>
</organism>
<name>A0A9D1H4Q7_9FIRM</name>
<reference evidence="2" key="2">
    <citation type="journal article" date="2021" name="PeerJ">
        <title>Extensive microbial diversity within the chicken gut microbiome revealed by metagenomics and culture.</title>
        <authorList>
            <person name="Gilroy R."/>
            <person name="Ravi A."/>
            <person name="Getino M."/>
            <person name="Pursley I."/>
            <person name="Horton D.L."/>
            <person name="Alikhan N.F."/>
            <person name="Baker D."/>
            <person name="Gharbi K."/>
            <person name="Hall N."/>
            <person name="Watson M."/>
            <person name="Adriaenssens E.M."/>
            <person name="Foster-Nyarko E."/>
            <person name="Jarju S."/>
            <person name="Secka A."/>
            <person name="Antonio M."/>
            <person name="Oren A."/>
            <person name="Chaudhuri R.R."/>
            <person name="La Ragione R."/>
            <person name="Hildebrand F."/>
            <person name="Pallen M.J."/>
        </authorList>
    </citation>
    <scope>NUCLEOTIDE SEQUENCE</scope>
    <source>
        <strain evidence="2">CHK181-108</strain>
    </source>
</reference>
<dbReference type="Proteomes" id="UP000824165">
    <property type="component" value="Unassembled WGS sequence"/>
</dbReference>
<reference evidence="2" key="1">
    <citation type="submission" date="2020-10" db="EMBL/GenBank/DDBJ databases">
        <authorList>
            <person name="Gilroy R."/>
        </authorList>
    </citation>
    <scope>NUCLEOTIDE SEQUENCE</scope>
    <source>
        <strain evidence="2">CHK181-108</strain>
    </source>
</reference>
<feature type="chain" id="PRO_5039043090" evidence="1">
    <location>
        <begin position="24"/>
        <end position="149"/>
    </location>
</feature>
<accession>A0A9D1H4Q7</accession>
<evidence type="ECO:0000313" key="3">
    <source>
        <dbReference type="Proteomes" id="UP000824165"/>
    </source>
</evidence>
<dbReference type="InterPro" id="IPR025648">
    <property type="entry name" value="DUF4358"/>
</dbReference>
<feature type="signal peptide" evidence="1">
    <location>
        <begin position="1"/>
        <end position="23"/>
    </location>
</feature>